<dbReference type="RefSeq" id="WP_209263922.1">
    <property type="nucleotide sequence ID" value="NZ_JAFFZN010000004.1"/>
</dbReference>
<evidence type="ECO:0000259" key="1">
    <source>
        <dbReference type="Pfam" id="PF12802"/>
    </source>
</evidence>
<dbReference type="InterPro" id="IPR036390">
    <property type="entry name" value="WH_DNA-bd_sf"/>
</dbReference>
<dbReference type="SUPFAM" id="SSF46785">
    <property type="entry name" value="Winged helix' DNA-binding domain"/>
    <property type="match status" value="1"/>
</dbReference>
<gene>
    <name evidence="2" type="ORF">JW592_06390</name>
</gene>
<reference evidence="2 3" key="1">
    <citation type="submission" date="2021-02" db="EMBL/GenBank/DDBJ databases">
        <title>Streptomyces spirodelae sp. nov., isolated from duckweed.</title>
        <authorList>
            <person name="Saimee Y."/>
            <person name="Duangmal K."/>
        </authorList>
    </citation>
    <scope>NUCLEOTIDE SEQUENCE [LARGE SCALE GENOMIC DNA]</scope>
    <source>
        <strain evidence="2 3">DW4-2</strain>
    </source>
</reference>
<dbReference type="PANTHER" id="PTHR43132">
    <property type="entry name" value="ARSENICAL RESISTANCE OPERON REPRESSOR ARSR-RELATED"/>
    <property type="match status" value="1"/>
</dbReference>
<evidence type="ECO:0000313" key="3">
    <source>
        <dbReference type="Proteomes" id="UP001518976"/>
    </source>
</evidence>
<dbReference type="Pfam" id="PF12802">
    <property type="entry name" value="MarR_2"/>
    <property type="match status" value="1"/>
</dbReference>
<sequence>MVYRIHFTVEDLARTRVAQPPPLMELSAAVRTLQGRSHPVRFGAWRRGVFAGLKPKARMVLDLIPPGGWAPTFLTSAGQGSPQELLERARSTPRSRIRQDLAHVAEWQPLPSWAHHLADDTELQRQLYDSLDHVCAALLSPHWQHLEREAAADRDVRMRQVLTGGVEALLASVHPQRVRWNPPVLEFAMLSGFDGDLHLEGRGMLFVPSLFGADGPAVDIDAEPQPVMRYPVSHTRTSDSAPLFVPPAQHARSGCRSPLAALLGRTRAAVLLTIAEHPGCSTKELAALSGLAPPSASEHAGVLRAAGLIQTSRHRNTALHSPTPLGNALLDSRQ</sequence>
<name>A0ABS3WPP6_9ACTN</name>
<dbReference type="InterPro" id="IPR011991">
    <property type="entry name" value="ArsR-like_HTH"/>
</dbReference>
<protein>
    <submittedName>
        <fullName evidence="2">Winged helix-turn-helix transcriptional regulator</fullName>
    </submittedName>
</protein>
<dbReference type="CDD" id="cd00090">
    <property type="entry name" value="HTH_ARSR"/>
    <property type="match status" value="1"/>
</dbReference>
<comment type="caution">
    <text evidence="2">The sequence shown here is derived from an EMBL/GenBank/DDBJ whole genome shotgun (WGS) entry which is preliminary data.</text>
</comment>
<dbReference type="Gene3D" id="1.10.10.10">
    <property type="entry name" value="Winged helix-like DNA-binding domain superfamily/Winged helix DNA-binding domain"/>
    <property type="match status" value="1"/>
</dbReference>
<dbReference type="InterPro" id="IPR036388">
    <property type="entry name" value="WH-like_DNA-bd_sf"/>
</dbReference>
<dbReference type="InterPro" id="IPR051011">
    <property type="entry name" value="Metal_resp_trans_reg"/>
</dbReference>
<feature type="domain" description="HTH marR-type" evidence="1">
    <location>
        <begin position="264"/>
        <end position="314"/>
    </location>
</feature>
<evidence type="ECO:0000313" key="2">
    <source>
        <dbReference type="EMBL" id="MBO8185100.1"/>
    </source>
</evidence>
<accession>A0ABS3WPP6</accession>
<organism evidence="2 3">
    <name type="scientific">Streptomyces spirodelae</name>
    <dbReference type="NCBI Taxonomy" id="2812904"/>
    <lineage>
        <taxon>Bacteria</taxon>
        <taxon>Bacillati</taxon>
        <taxon>Actinomycetota</taxon>
        <taxon>Actinomycetes</taxon>
        <taxon>Kitasatosporales</taxon>
        <taxon>Streptomycetaceae</taxon>
        <taxon>Streptomyces</taxon>
    </lineage>
</organism>
<dbReference type="PANTHER" id="PTHR43132:SF8">
    <property type="entry name" value="HTH-TYPE TRANSCRIPTIONAL REGULATOR KMTR"/>
    <property type="match status" value="1"/>
</dbReference>
<dbReference type="EMBL" id="JAFFZN010000004">
    <property type="protein sequence ID" value="MBO8185100.1"/>
    <property type="molecule type" value="Genomic_DNA"/>
</dbReference>
<proteinExistence type="predicted"/>
<keyword evidence="3" id="KW-1185">Reference proteome</keyword>
<dbReference type="Proteomes" id="UP001518976">
    <property type="component" value="Unassembled WGS sequence"/>
</dbReference>
<dbReference type="InterPro" id="IPR000835">
    <property type="entry name" value="HTH_MarR-typ"/>
</dbReference>